<dbReference type="EMBL" id="BLAD01000055">
    <property type="protein sequence ID" value="GES02010.1"/>
    <property type="molecule type" value="Genomic_DNA"/>
</dbReference>
<organism evidence="2 3">
    <name type="scientific">Acrocarpospora corrugata</name>
    <dbReference type="NCBI Taxonomy" id="35763"/>
    <lineage>
        <taxon>Bacteria</taxon>
        <taxon>Bacillati</taxon>
        <taxon>Actinomycetota</taxon>
        <taxon>Actinomycetes</taxon>
        <taxon>Streptosporangiales</taxon>
        <taxon>Streptosporangiaceae</taxon>
        <taxon>Acrocarpospora</taxon>
    </lineage>
</organism>
<reference evidence="2 3" key="1">
    <citation type="submission" date="2019-10" db="EMBL/GenBank/DDBJ databases">
        <title>Whole genome shotgun sequence of Acrocarpospora corrugata NBRC 13972.</title>
        <authorList>
            <person name="Ichikawa N."/>
            <person name="Kimura A."/>
            <person name="Kitahashi Y."/>
            <person name="Komaki H."/>
            <person name="Oguchi A."/>
        </authorList>
    </citation>
    <scope>NUCLEOTIDE SEQUENCE [LARGE SCALE GENOMIC DNA]</scope>
    <source>
        <strain evidence="2 3">NBRC 13972</strain>
    </source>
</reference>
<feature type="region of interest" description="Disordered" evidence="1">
    <location>
        <begin position="62"/>
        <end position="88"/>
    </location>
</feature>
<sequence>MTPTDPRPSAPATLTEIAYLLAWCRRLTTTHPEQRDPDEQAAYQAAKADLLTRIAAANDTRDPGLAARAHQAATDVTADARPGHQEQS</sequence>
<dbReference type="Proteomes" id="UP000334990">
    <property type="component" value="Unassembled WGS sequence"/>
</dbReference>
<dbReference type="AlphaFoldDB" id="A0A5M3W1A5"/>
<dbReference type="RefSeq" id="WP_155338274.1">
    <property type="nucleotide sequence ID" value="NZ_BAAABN010000121.1"/>
</dbReference>
<evidence type="ECO:0000313" key="2">
    <source>
        <dbReference type="EMBL" id="GES02010.1"/>
    </source>
</evidence>
<evidence type="ECO:0000256" key="1">
    <source>
        <dbReference type="SAM" id="MobiDB-lite"/>
    </source>
</evidence>
<protein>
    <submittedName>
        <fullName evidence="2">Uncharacterized protein</fullName>
    </submittedName>
</protein>
<proteinExistence type="predicted"/>
<gene>
    <name evidence="2" type="ORF">Acor_40750</name>
</gene>
<keyword evidence="3" id="KW-1185">Reference proteome</keyword>
<name>A0A5M3W1A5_9ACTN</name>
<accession>A0A5M3W1A5</accession>
<evidence type="ECO:0000313" key="3">
    <source>
        <dbReference type="Proteomes" id="UP000334990"/>
    </source>
</evidence>
<dbReference type="OrthoDB" id="9995465at2"/>
<comment type="caution">
    <text evidence="2">The sequence shown here is derived from an EMBL/GenBank/DDBJ whole genome shotgun (WGS) entry which is preliminary data.</text>
</comment>